<organism evidence="2 3">
    <name type="scientific">Mycena chlorophos</name>
    <name type="common">Agaric fungus</name>
    <name type="synonym">Agaricus chlorophos</name>
    <dbReference type="NCBI Taxonomy" id="658473"/>
    <lineage>
        <taxon>Eukaryota</taxon>
        <taxon>Fungi</taxon>
        <taxon>Dikarya</taxon>
        <taxon>Basidiomycota</taxon>
        <taxon>Agaricomycotina</taxon>
        <taxon>Agaricomycetes</taxon>
        <taxon>Agaricomycetidae</taxon>
        <taxon>Agaricales</taxon>
        <taxon>Marasmiineae</taxon>
        <taxon>Mycenaceae</taxon>
        <taxon>Mycena</taxon>
    </lineage>
</organism>
<evidence type="ECO:0000256" key="1">
    <source>
        <dbReference type="SAM" id="MobiDB-lite"/>
    </source>
</evidence>
<name>A0ABQ0LWJ1_MYCCL</name>
<reference evidence="2" key="1">
    <citation type="submission" date="2014-09" db="EMBL/GenBank/DDBJ databases">
        <title>Genome sequence of the luminous mushroom Mycena chlorophos for searching fungal bioluminescence genes.</title>
        <authorList>
            <person name="Tanaka Y."/>
            <person name="Kasuga D."/>
            <person name="Oba Y."/>
            <person name="Hase S."/>
            <person name="Sato K."/>
            <person name="Oba Y."/>
            <person name="Sakakibara Y."/>
        </authorList>
    </citation>
    <scope>NUCLEOTIDE SEQUENCE</scope>
</reference>
<dbReference type="Proteomes" id="UP000815677">
    <property type="component" value="Unassembled WGS sequence"/>
</dbReference>
<feature type="region of interest" description="Disordered" evidence="1">
    <location>
        <begin position="1"/>
        <end position="65"/>
    </location>
</feature>
<keyword evidence="3" id="KW-1185">Reference proteome</keyword>
<feature type="compositionally biased region" description="Gly residues" evidence="1">
    <location>
        <begin position="52"/>
        <end position="61"/>
    </location>
</feature>
<gene>
    <name evidence="2" type="ORF">MCHLO_12223</name>
</gene>
<dbReference type="EMBL" id="DF849016">
    <property type="protein sequence ID" value="GAT55450.1"/>
    <property type="molecule type" value="Genomic_DNA"/>
</dbReference>
<protein>
    <submittedName>
        <fullName evidence="2">Uncharacterized protein</fullName>
    </submittedName>
</protein>
<evidence type="ECO:0000313" key="3">
    <source>
        <dbReference type="Proteomes" id="UP000815677"/>
    </source>
</evidence>
<sequence>MATNPSHRAILIGGTGRDGASGTPQGEHGAAGEGPVLHLAPGQANPFMEIRGGQGGHGGHGYSAAPGATGMRGGDGGVGRAPRMIVGNRPTRLPAPAPAPGPQMDMSKPMVIFLAHSDDEAAAVYERADTFPSLDEFCARYRVSDEVRARLTQLEDGVSSVVGLLGVTGNELQGAGFNEGQVAQLGESLRSFLRDSNLLAQ</sequence>
<accession>A0ABQ0LWJ1</accession>
<evidence type="ECO:0000313" key="2">
    <source>
        <dbReference type="EMBL" id="GAT55450.1"/>
    </source>
</evidence>
<proteinExistence type="predicted"/>